<dbReference type="PROSITE" id="PS50966">
    <property type="entry name" value="ZF_SWIM"/>
    <property type="match status" value="1"/>
</dbReference>
<evidence type="ECO:0000313" key="10">
    <source>
        <dbReference type="EMBL" id="KAG8176068.1"/>
    </source>
</evidence>
<evidence type="ECO:0000313" key="11">
    <source>
        <dbReference type="Proteomes" id="UP000827092"/>
    </source>
</evidence>
<keyword evidence="11" id="KW-1185">Reference proteome</keyword>
<dbReference type="Proteomes" id="UP000827092">
    <property type="component" value="Unassembled WGS sequence"/>
</dbReference>
<dbReference type="InterPro" id="IPR007527">
    <property type="entry name" value="Znf_SWIM"/>
</dbReference>
<dbReference type="EMBL" id="JAFNEN010000918">
    <property type="protein sequence ID" value="KAG8176068.1"/>
    <property type="molecule type" value="Genomic_DNA"/>
</dbReference>
<dbReference type="InterPro" id="IPR045249">
    <property type="entry name" value="HARBI1-like"/>
</dbReference>
<evidence type="ECO:0000256" key="8">
    <source>
        <dbReference type="PROSITE-ProRule" id="PRU00325"/>
    </source>
</evidence>
<reference evidence="10 11" key="1">
    <citation type="journal article" date="2022" name="Nat. Ecol. Evol.">
        <title>A masculinizing supergene underlies an exaggerated male reproductive morph in a spider.</title>
        <authorList>
            <person name="Hendrickx F."/>
            <person name="De Corte Z."/>
            <person name="Sonet G."/>
            <person name="Van Belleghem S.M."/>
            <person name="Kostlbacher S."/>
            <person name="Vangestel C."/>
        </authorList>
    </citation>
    <scope>NUCLEOTIDE SEQUENCE [LARGE SCALE GENOMIC DNA]</scope>
    <source>
        <strain evidence="10">W744_W776</strain>
    </source>
</reference>
<comment type="similarity">
    <text evidence="3">Belongs to the HARBI1 family.</text>
</comment>
<dbReference type="Pfam" id="PF04434">
    <property type="entry name" value="SWIM"/>
    <property type="match status" value="1"/>
</dbReference>
<dbReference type="Pfam" id="PF13359">
    <property type="entry name" value="DDE_Tnp_4"/>
    <property type="match status" value="1"/>
</dbReference>
<evidence type="ECO:0000256" key="4">
    <source>
        <dbReference type="ARBA" id="ARBA00022722"/>
    </source>
</evidence>
<feature type="domain" description="SWIM-type" evidence="9">
    <location>
        <begin position="21"/>
        <end position="59"/>
    </location>
</feature>
<proteinExistence type="inferred from homology"/>
<evidence type="ECO:0000256" key="2">
    <source>
        <dbReference type="ARBA" id="ARBA00004123"/>
    </source>
</evidence>
<evidence type="ECO:0000256" key="1">
    <source>
        <dbReference type="ARBA" id="ARBA00001968"/>
    </source>
</evidence>
<comment type="subcellular location">
    <subcellularLocation>
        <location evidence="2">Nucleus</location>
    </subcellularLocation>
</comment>
<dbReference type="GO" id="GO:0004518">
    <property type="term" value="F:nuclease activity"/>
    <property type="evidence" value="ECO:0007669"/>
    <property type="project" value="UniProtKB-KW"/>
</dbReference>
<keyword evidence="7" id="KW-0539">Nucleus</keyword>
<dbReference type="PANTHER" id="PTHR22930:SF269">
    <property type="entry name" value="NUCLEASE HARBI1-LIKE PROTEIN"/>
    <property type="match status" value="1"/>
</dbReference>
<keyword evidence="6" id="KW-0378">Hydrolase</keyword>
<accession>A0AAV6TWS0</accession>
<name>A0AAV6TWS0_9ARAC</name>
<evidence type="ECO:0000256" key="7">
    <source>
        <dbReference type="ARBA" id="ARBA00023242"/>
    </source>
</evidence>
<gene>
    <name evidence="10" type="ORF">JTE90_025526</name>
</gene>
<evidence type="ECO:0000259" key="9">
    <source>
        <dbReference type="PROSITE" id="PS50966"/>
    </source>
</evidence>
<protein>
    <recommendedName>
        <fullName evidence="9">SWIM-type domain-containing protein</fullName>
    </recommendedName>
</protein>
<evidence type="ECO:0000256" key="5">
    <source>
        <dbReference type="ARBA" id="ARBA00022723"/>
    </source>
</evidence>
<dbReference type="GO" id="GO:0005634">
    <property type="term" value="C:nucleus"/>
    <property type="evidence" value="ECO:0007669"/>
    <property type="project" value="UniProtKB-SubCell"/>
</dbReference>
<sequence>MVSESLITAFVIPETSVSSRYKVEIRLDGKRRKVKSKTCECKAGLHQCKHIAAVIIAVNEESTDSKTSHPQQWKAPSSAAGAKYKKDINFPQECGKVSKYHCLQEFFLQTSSEEEWETVVKQFEDTWNFPNCLGALDGKHVVMQAPRNCGSLYFNYKGSHSIVLMAVADAEYRLLYCNIGCNGRVADGGVFGNSSMASSLEAGTMRLPAASPLPRRELGTPYVFVADDAFALKTYMMKPYPHRNQPALNRVFNYRLSRAPRVVENAFSIMANRFEGFEKAFQPSAKSHKSCECHLHFTQLLTEKDFPLCRFGDQEDSATHNIENGPWREGMPETNLLPIEPSIGHNHSLSAKSVREELRVFCFNR</sequence>
<dbReference type="InterPro" id="IPR027806">
    <property type="entry name" value="HARBI1_dom"/>
</dbReference>
<keyword evidence="5" id="KW-0479">Metal-binding</keyword>
<comment type="caution">
    <text evidence="10">The sequence shown here is derived from an EMBL/GenBank/DDBJ whole genome shotgun (WGS) entry which is preliminary data.</text>
</comment>
<organism evidence="10 11">
    <name type="scientific">Oedothorax gibbosus</name>
    <dbReference type="NCBI Taxonomy" id="931172"/>
    <lineage>
        <taxon>Eukaryota</taxon>
        <taxon>Metazoa</taxon>
        <taxon>Ecdysozoa</taxon>
        <taxon>Arthropoda</taxon>
        <taxon>Chelicerata</taxon>
        <taxon>Arachnida</taxon>
        <taxon>Araneae</taxon>
        <taxon>Araneomorphae</taxon>
        <taxon>Entelegynae</taxon>
        <taxon>Araneoidea</taxon>
        <taxon>Linyphiidae</taxon>
        <taxon>Erigoninae</taxon>
        <taxon>Oedothorax</taxon>
    </lineage>
</organism>
<dbReference type="GO" id="GO:0016787">
    <property type="term" value="F:hydrolase activity"/>
    <property type="evidence" value="ECO:0007669"/>
    <property type="project" value="UniProtKB-KW"/>
</dbReference>
<dbReference type="PANTHER" id="PTHR22930">
    <property type="match status" value="1"/>
</dbReference>
<dbReference type="AlphaFoldDB" id="A0AAV6TWS0"/>
<evidence type="ECO:0000256" key="6">
    <source>
        <dbReference type="ARBA" id="ARBA00022801"/>
    </source>
</evidence>
<evidence type="ECO:0000256" key="3">
    <source>
        <dbReference type="ARBA" id="ARBA00006958"/>
    </source>
</evidence>
<dbReference type="GO" id="GO:0008270">
    <property type="term" value="F:zinc ion binding"/>
    <property type="evidence" value="ECO:0007669"/>
    <property type="project" value="UniProtKB-KW"/>
</dbReference>
<keyword evidence="4" id="KW-0540">Nuclease</keyword>
<keyword evidence="8" id="KW-0862">Zinc</keyword>
<keyword evidence="8" id="KW-0863">Zinc-finger</keyword>
<comment type="cofactor">
    <cofactor evidence="1">
        <name>a divalent metal cation</name>
        <dbReference type="ChEBI" id="CHEBI:60240"/>
    </cofactor>
</comment>